<feature type="region of interest" description="Disordered" evidence="1">
    <location>
        <begin position="145"/>
        <end position="189"/>
    </location>
</feature>
<comment type="caution">
    <text evidence="2">The sequence shown here is derived from an EMBL/GenBank/DDBJ whole genome shotgun (WGS) entry which is preliminary data.</text>
</comment>
<feature type="compositionally biased region" description="Basic and acidic residues" evidence="1">
    <location>
        <begin position="94"/>
        <end position="106"/>
    </location>
</feature>
<name>A0A427ACD4_ENSVE</name>
<gene>
    <name evidence="2" type="ORF">B296_00025761</name>
</gene>
<feature type="compositionally biased region" description="Polar residues" evidence="1">
    <location>
        <begin position="147"/>
        <end position="159"/>
    </location>
</feature>
<evidence type="ECO:0000256" key="1">
    <source>
        <dbReference type="SAM" id="MobiDB-lite"/>
    </source>
</evidence>
<accession>A0A427ACD4</accession>
<feature type="compositionally biased region" description="Polar residues" evidence="1">
    <location>
        <begin position="107"/>
        <end position="118"/>
    </location>
</feature>
<feature type="compositionally biased region" description="Basic and acidic residues" evidence="1">
    <location>
        <begin position="275"/>
        <end position="289"/>
    </location>
</feature>
<sequence length="343" mass="37983">MARHALDPHRCTRTSIVRLGRAPRDDKGKVGHTNKLPSHRYKTPISATGKGGLEKTLSLELLLHPPRRAILDSSLTWTSEGPHQVTPPIPKEACVQDRQPRDDPRDNPTNARTQITEETPTKIKVIVPYIPQLAQAPMHQRLDVPRQMSQQEAPQPRSTQGEHPDSGAPLHPPIEATIENPNASVSQPMNRSRDVMRIPLEPDVIFSYSTNSVREQLRQVNQRLDEVQRDFVRSKEEVGETTKGGSSFAPEILDKPIPSSFRLPTLEPYNGSTDPSEHIHSIGPEDARHSSYSGNPSVPDGTSALTILLVVDREAPVHDARVVATGEPVRSRRDFGGREAGRS</sequence>
<feature type="region of interest" description="Disordered" evidence="1">
    <location>
        <begin position="78"/>
        <end position="119"/>
    </location>
</feature>
<reference evidence="2 3" key="1">
    <citation type="journal article" date="2014" name="Agronomy (Basel)">
        <title>A Draft Genome Sequence for Ensete ventricosum, the Drought-Tolerant Tree Against Hunger.</title>
        <authorList>
            <person name="Harrison J."/>
            <person name="Moore K.A."/>
            <person name="Paszkiewicz K."/>
            <person name="Jones T."/>
            <person name="Grant M."/>
            <person name="Ambacheew D."/>
            <person name="Muzemil S."/>
            <person name="Studholme D.J."/>
        </authorList>
    </citation>
    <scope>NUCLEOTIDE SEQUENCE [LARGE SCALE GENOMIC DNA]</scope>
</reference>
<protein>
    <submittedName>
        <fullName evidence="2">Uncharacterized protein</fullName>
    </submittedName>
</protein>
<evidence type="ECO:0000313" key="3">
    <source>
        <dbReference type="Proteomes" id="UP000287651"/>
    </source>
</evidence>
<dbReference type="EMBL" id="AMZH03002942">
    <property type="protein sequence ID" value="RRT73894.1"/>
    <property type="molecule type" value="Genomic_DNA"/>
</dbReference>
<feature type="region of interest" description="Disordered" evidence="1">
    <location>
        <begin position="235"/>
        <end position="299"/>
    </location>
</feature>
<proteinExistence type="predicted"/>
<evidence type="ECO:0000313" key="2">
    <source>
        <dbReference type="EMBL" id="RRT73894.1"/>
    </source>
</evidence>
<dbReference type="Proteomes" id="UP000287651">
    <property type="component" value="Unassembled WGS sequence"/>
</dbReference>
<organism evidence="2 3">
    <name type="scientific">Ensete ventricosum</name>
    <name type="common">Abyssinian banana</name>
    <name type="synonym">Musa ensete</name>
    <dbReference type="NCBI Taxonomy" id="4639"/>
    <lineage>
        <taxon>Eukaryota</taxon>
        <taxon>Viridiplantae</taxon>
        <taxon>Streptophyta</taxon>
        <taxon>Embryophyta</taxon>
        <taxon>Tracheophyta</taxon>
        <taxon>Spermatophyta</taxon>
        <taxon>Magnoliopsida</taxon>
        <taxon>Liliopsida</taxon>
        <taxon>Zingiberales</taxon>
        <taxon>Musaceae</taxon>
        <taxon>Ensete</taxon>
    </lineage>
</organism>
<dbReference type="AlphaFoldDB" id="A0A427ACD4"/>
<feature type="region of interest" description="Disordered" evidence="1">
    <location>
        <begin position="19"/>
        <end position="38"/>
    </location>
</feature>
<feature type="compositionally biased region" description="Polar residues" evidence="1">
    <location>
        <begin position="179"/>
        <end position="189"/>
    </location>
</feature>